<keyword evidence="2" id="KW-1185">Reference proteome</keyword>
<comment type="caution">
    <text evidence="1">The sequence shown here is derived from an EMBL/GenBank/DDBJ whole genome shotgun (WGS) entry which is preliminary data.</text>
</comment>
<dbReference type="Proteomes" id="UP000223913">
    <property type="component" value="Unassembled WGS sequence"/>
</dbReference>
<evidence type="ECO:0008006" key="3">
    <source>
        <dbReference type="Google" id="ProtNLM"/>
    </source>
</evidence>
<organism evidence="1 2">
    <name type="scientific">Flavilitoribacter nigricans (strain ATCC 23147 / DSM 23189 / NBRC 102662 / NCIMB 1420 / SS-2)</name>
    <name type="common">Lewinella nigricans</name>
    <dbReference type="NCBI Taxonomy" id="1122177"/>
    <lineage>
        <taxon>Bacteria</taxon>
        <taxon>Pseudomonadati</taxon>
        <taxon>Bacteroidota</taxon>
        <taxon>Saprospiria</taxon>
        <taxon>Saprospirales</taxon>
        <taxon>Lewinellaceae</taxon>
        <taxon>Flavilitoribacter</taxon>
    </lineage>
</organism>
<proteinExistence type="predicted"/>
<sequence length="144" mass="16768">MRTVWRSVFFLVLLVFVACKKEEDEPMTTDYHYHAHILQPNADDKQVDDSLHIHVEFESHTGETVHHVNVRIYNKNDNTEIYSKPADAHVHETSGVYEFQDDFTLSEANGVTAHSDWILEASVWGHDNREGEMIEQVEFHVHPK</sequence>
<protein>
    <recommendedName>
        <fullName evidence="3">YtkA-like domain-containing protein</fullName>
    </recommendedName>
</protein>
<name>A0A2D0N2T9_FLAN2</name>
<evidence type="ECO:0000313" key="2">
    <source>
        <dbReference type="Proteomes" id="UP000223913"/>
    </source>
</evidence>
<dbReference type="RefSeq" id="WP_099153850.1">
    <property type="nucleotide sequence ID" value="NZ_PDUD01000037.1"/>
</dbReference>
<accession>A0A2D0N2T9</accession>
<dbReference type="AlphaFoldDB" id="A0A2D0N2T9"/>
<dbReference type="PROSITE" id="PS51257">
    <property type="entry name" value="PROKAR_LIPOPROTEIN"/>
    <property type="match status" value="1"/>
</dbReference>
<reference evidence="1 2" key="1">
    <citation type="submission" date="2017-10" db="EMBL/GenBank/DDBJ databases">
        <title>The draft genome sequence of Lewinella nigricans NBRC 102662.</title>
        <authorList>
            <person name="Wang K."/>
        </authorList>
    </citation>
    <scope>NUCLEOTIDE SEQUENCE [LARGE SCALE GENOMIC DNA]</scope>
    <source>
        <strain evidence="1 2">NBRC 102662</strain>
    </source>
</reference>
<evidence type="ECO:0000313" key="1">
    <source>
        <dbReference type="EMBL" id="PHN02708.1"/>
    </source>
</evidence>
<dbReference type="EMBL" id="PDUD01000037">
    <property type="protein sequence ID" value="PHN02708.1"/>
    <property type="molecule type" value="Genomic_DNA"/>
</dbReference>
<gene>
    <name evidence="1" type="ORF">CRP01_30460</name>
</gene>